<dbReference type="InterPro" id="IPR036597">
    <property type="entry name" value="Fido-like_dom_sf"/>
</dbReference>
<gene>
    <name evidence="2" type="ORF">CSC3H3_04640</name>
</gene>
<dbReference type="InterPro" id="IPR003812">
    <property type="entry name" value="Fido"/>
</dbReference>
<accession>A0ABN5FKT5</accession>
<evidence type="ECO:0000313" key="2">
    <source>
        <dbReference type="EMBL" id="AUG52089.1"/>
    </source>
</evidence>
<dbReference type="Proteomes" id="UP000233458">
    <property type="component" value="Chromosome"/>
</dbReference>
<dbReference type="RefSeq" id="WP_101284025.1">
    <property type="nucleotide sequence ID" value="NZ_CP024199.1"/>
</dbReference>
<dbReference type="PANTHER" id="PTHR13504:SF38">
    <property type="entry name" value="FIDO DOMAIN-CONTAINING PROTEIN"/>
    <property type="match status" value="1"/>
</dbReference>
<proteinExistence type="predicted"/>
<dbReference type="InterPro" id="IPR040198">
    <property type="entry name" value="Fido_containing"/>
</dbReference>
<dbReference type="SUPFAM" id="SSF140931">
    <property type="entry name" value="Fic-like"/>
    <property type="match status" value="1"/>
</dbReference>
<protein>
    <submittedName>
        <fullName evidence="2">Cell filamentation protein Fic</fullName>
    </submittedName>
</protein>
<name>A0ABN5FKT5_9PROT</name>
<keyword evidence="3" id="KW-1185">Reference proteome</keyword>
<dbReference type="Gene3D" id="1.10.3290.10">
    <property type="entry name" value="Fido-like domain"/>
    <property type="match status" value="1"/>
</dbReference>
<organism evidence="2 3">
    <name type="scientific">Thalassospira marina</name>
    <dbReference type="NCBI Taxonomy" id="2048283"/>
    <lineage>
        <taxon>Bacteria</taxon>
        <taxon>Pseudomonadati</taxon>
        <taxon>Pseudomonadota</taxon>
        <taxon>Alphaproteobacteria</taxon>
        <taxon>Rhodospirillales</taxon>
        <taxon>Thalassospiraceae</taxon>
        <taxon>Thalassospira</taxon>
    </lineage>
</organism>
<evidence type="ECO:0000259" key="1">
    <source>
        <dbReference type="PROSITE" id="PS51459"/>
    </source>
</evidence>
<dbReference type="PROSITE" id="PS51459">
    <property type="entry name" value="FIDO"/>
    <property type="match status" value="1"/>
</dbReference>
<sequence>MNANLADLLKQVDHAKSRLAGCMPLPRHTASSLREKHHLDWIYHSNALAGNGLSLRETKVILEGITVGGKSIAEHLEVIRHRDAIYHLEKMARQNRPLDAQGILELHTILQTGHLSPSARTTPDQDAKIADLVAQHRPPSGQHPLIHAARWHALFINQQPFPGQNGRLARLLLNHDLAQARYLPAIIDINDRQRYDAALNKAAALNTALARKETTPVTDELAILIIQACLRTFNLTLGLIAPIAAKPA</sequence>
<reference evidence="2 3" key="1">
    <citation type="submission" date="2017-10" db="EMBL/GenBank/DDBJ databases">
        <title>Biodiversity and function of Thalassospira species in the particle-attached aromatic-hydrocarbon-degrading consortia from the surface seawater of the China South Sea.</title>
        <authorList>
            <person name="Dong C."/>
            <person name="Liu R."/>
            <person name="Shao Z."/>
        </authorList>
    </citation>
    <scope>NUCLEOTIDE SEQUENCE [LARGE SCALE GENOMIC DNA]</scope>
    <source>
        <strain evidence="2 3">CSC3H3</strain>
    </source>
</reference>
<evidence type="ECO:0000313" key="3">
    <source>
        <dbReference type="Proteomes" id="UP000233458"/>
    </source>
</evidence>
<feature type="domain" description="Fido" evidence="1">
    <location>
        <begin position="98"/>
        <end position="227"/>
    </location>
</feature>
<dbReference type="PANTHER" id="PTHR13504">
    <property type="entry name" value="FIDO DOMAIN-CONTAINING PROTEIN DDB_G0283145"/>
    <property type="match status" value="1"/>
</dbReference>
<dbReference type="EMBL" id="CP024199">
    <property type="protein sequence ID" value="AUG52089.1"/>
    <property type="molecule type" value="Genomic_DNA"/>
</dbReference>